<dbReference type="PaxDb" id="67767-A0A0J7K245"/>
<evidence type="ECO:0000256" key="7">
    <source>
        <dbReference type="ARBA" id="ARBA00022918"/>
    </source>
</evidence>
<keyword evidence="8" id="KW-0548">Nucleotidyltransferase</keyword>
<dbReference type="PANTHER" id="PTHR42648:SF11">
    <property type="entry name" value="TRANSPOSON TY4-P GAG-POL POLYPROTEIN"/>
    <property type="match status" value="1"/>
</dbReference>
<dbReference type="SUPFAM" id="SSF53098">
    <property type="entry name" value="Ribonuclease H-like"/>
    <property type="match status" value="1"/>
</dbReference>
<keyword evidence="7" id="KW-0695">RNA-directed DNA polymerase</keyword>
<dbReference type="Pfam" id="PF25597">
    <property type="entry name" value="SH3_retrovirus"/>
    <property type="match status" value="1"/>
</dbReference>
<dbReference type="GO" id="GO:0016787">
    <property type="term" value="F:hydrolase activity"/>
    <property type="evidence" value="ECO:0007669"/>
    <property type="project" value="UniProtKB-KW"/>
</dbReference>
<evidence type="ECO:0000313" key="12">
    <source>
        <dbReference type="Proteomes" id="UP000036403"/>
    </source>
</evidence>
<keyword evidence="3" id="KW-0255">Endonuclease</keyword>
<dbReference type="STRING" id="67767.A0A0J7K245"/>
<keyword evidence="8" id="KW-0808">Transferase</keyword>
<evidence type="ECO:0000256" key="4">
    <source>
        <dbReference type="ARBA" id="ARBA00022801"/>
    </source>
</evidence>
<evidence type="ECO:0000256" key="9">
    <source>
        <dbReference type="ARBA" id="ARBA00023172"/>
    </source>
</evidence>
<dbReference type="Gene3D" id="3.30.420.10">
    <property type="entry name" value="Ribonuclease H-like superfamily/Ribonuclease H"/>
    <property type="match status" value="1"/>
</dbReference>
<dbReference type="PANTHER" id="PTHR42648">
    <property type="entry name" value="TRANSPOSASE, PUTATIVE-RELATED"/>
    <property type="match status" value="1"/>
</dbReference>
<evidence type="ECO:0000256" key="8">
    <source>
        <dbReference type="ARBA" id="ARBA00022932"/>
    </source>
</evidence>
<dbReference type="EMBL" id="LBMM01016176">
    <property type="protein sequence ID" value="KMQ84513.1"/>
    <property type="molecule type" value="Genomic_DNA"/>
</dbReference>
<evidence type="ECO:0000256" key="6">
    <source>
        <dbReference type="ARBA" id="ARBA00022908"/>
    </source>
</evidence>
<dbReference type="GO" id="GO:0046872">
    <property type="term" value="F:metal ion binding"/>
    <property type="evidence" value="ECO:0007669"/>
    <property type="project" value="UniProtKB-KW"/>
</dbReference>
<sequence length="270" mass="32048">MHSDLFGPVKPESYNGNRYGLEFIDDFTHFSVVYALKSKTEVLKYFKMYEAMATAHFDKRISRFQCDNGREYLTNEIKDYFEKKEIQMECTIRYTPQQNGLAKRMNRTIIEKARWMLLELKLEKDMWTEAVLAAVYLINRSPTRVLKGKTPTELWYEEKPNLKKLRVFGSLIYLHLPKEINSGKLDSRTLKCIFVGYCPNGYRLWNPKENKILYGSDVVFDELKNIQNFVEYGYQEEIIGKKAEEDTINKKIKTQKKIKKIVKMKKQKKK</sequence>
<dbReference type="OrthoDB" id="7555369at2759"/>
<keyword evidence="5" id="KW-0460">Magnesium</keyword>
<dbReference type="AlphaFoldDB" id="A0A0J7K245"/>
<feature type="domain" description="Integrase catalytic" evidence="10">
    <location>
        <begin position="1"/>
        <end position="159"/>
    </location>
</feature>
<gene>
    <name evidence="11" type="ORF">RF55_17619</name>
</gene>
<proteinExistence type="predicted"/>
<keyword evidence="4" id="KW-0378">Hydrolase</keyword>
<organism evidence="11 12">
    <name type="scientific">Lasius niger</name>
    <name type="common">Black garden ant</name>
    <dbReference type="NCBI Taxonomy" id="67767"/>
    <lineage>
        <taxon>Eukaryota</taxon>
        <taxon>Metazoa</taxon>
        <taxon>Ecdysozoa</taxon>
        <taxon>Arthropoda</taxon>
        <taxon>Hexapoda</taxon>
        <taxon>Insecta</taxon>
        <taxon>Pterygota</taxon>
        <taxon>Neoptera</taxon>
        <taxon>Endopterygota</taxon>
        <taxon>Hymenoptera</taxon>
        <taxon>Apocrita</taxon>
        <taxon>Aculeata</taxon>
        <taxon>Formicoidea</taxon>
        <taxon>Formicidae</taxon>
        <taxon>Formicinae</taxon>
        <taxon>Lasius</taxon>
        <taxon>Lasius</taxon>
    </lineage>
</organism>
<comment type="caution">
    <text evidence="11">The sequence shown here is derived from an EMBL/GenBank/DDBJ whole genome shotgun (WGS) entry which is preliminary data.</text>
</comment>
<keyword evidence="2" id="KW-0479">Metal-binding</keyword>
<evidence type="ECO:0000256" key="1">
    <source>
        <dbReference type="ARBA" id="ARBA00022722"/>
    </source>
</evidence>
<dbReference type="GO" id="GO:0003676">
    <property type="term" value="F:nucleic acid binding"/>
    <property type="evidence" value="ECO:0007669"/>
    <property type="project" value="InterPro"/>
</dbReference>
<evidence type="ECO:0000313" key="11">
    <source>
        <dbReference type="EMBL" id="KMQ84513.1"/>
    </source>
</evidence>
<evidence type="ECO:0000256" key="5">
    <source>
        <dbReference type="ARBA" id="ARBA00022842"/>
    </source>
</evidence>
<dbReference type="InterPro" id="IPR001584">
    <property type="entry name" value="Integrase_cat-core"/>
</dbReference>
<accession>A0A0J7K245</accession>
<dbReference type="GO" id="GO:0004519">
    <property type="term" value="F:endonuclease activity"/>
    <property type="evidence" value="ECO:0007669"/>
    <property type="project" value="UniProtKB-KW"/>
</dbReference>
<dbReference type="PROSITE" id="PS50994">
    <property type="entry name" value="INTEGRASE"/>
    <property type="match status" value="1"/>
</dbReference>
<dbReference type="InterPro" id="IPR012337">
    <property type="entry name" value="RNaseH-like_sf"/>
</dbReference>
<keyword evidence="1" id="KW-0540">Nuclease</keyword>
<keyword evidence="12" id="KW-1185">Reference proteome</keyword>
<dbReference type="InterPro" id="IPR057670">
    <property type="entry name" value="SH3_retrovirus"/>
</dbReference>
<keyword evidence="9" id="KW-0233">DNA recombination</keyword>
<protein>
    <submittedName>
        <fullName evidence="11">Retrovirus-related pol polyprotein from transposon tnt 1-94</fullName>
    </submittedName>
</protein>
<keyword evidence="6" id="KW-0229">DNA integration</keyword>
<dbReference type="Proteomes" id="UP000036403">
    <property type="component" value="Unassembled WGS sequence"/>
</dbReference>
<evidence type="ECO:0000259" key="10">
    <source>
        <dbReference type="PROSITE" id="PS50994"/>
    </source>
</evidence>
<evidence type="ECO:0000256" key="3">
    <source>
        <dbReference type="ARBA" id="ARBA00022759"/>
    </source>
</evidence>
<dbReference type="GO" id="GO:0006310">
    <property type="term" value="P:DNA recombination"/>
    <property type="evidence" value="ECO:0007669"/>
    <property type="project" value="UniProtKB-KW"/>
</dbReference>
<evidence type="ECO:0000256" key="2">
    <source>
        <dbReference type="ARBA" id="ARBA00022723"/>
    </source>
</evidence>
<dbReference type="GO" id="GO:0003964">
    <property type="term" value="F:RNA-directed DNA polymerase activity"/>
    <property type="evidence" value="ECO:0007669"/>
    <property type="project" value="UniProtKB-KW"/>
</dbReference>
<dbReference type="GO" id="GO:0015074">
    <property type="term" value="P:DNA integration"/>
    <property type="evidence" value="ECO:0007669"/>
    <property type="project" value="UniProtKB-KW"/>
</dbReference>
<dbReference type="Pfam" id="PF00665">
    <property type="entry name" value="rve"/>
    <property type="match status" value="1"/>
</dbReference>
<name>A0A0J7K245_LASNI</name>
<dbReference type="InterPro" id="IPR039537">
    <property type="entry name" value="Retrotran_Ty1/copia-like"/>
</dbReference>
<reference evidence="11 12" key="1">
    <citation type="submission" date="2015-04" db="EMBL/GenBank/DDBJ databases">
        <title>Lasius niger genome sequencing.</title>
        <authorList>
            <person name="Konorov E.A."/>
            <person name="Nikitin M.A."/>
            <person name="Kirill M.V."/>
            <person name="Chang P."/>
        </authorList>
    </citation>
    <scope>NUCLEOTIDE SEQUENCE [LARGE SCALE GENOMIC DNA]</scope>
    <source>
        <tissue evidence="11">Whole</tissue>
    </source>
</reference>
<dbReference type="GO" id="GO:0003887">
    <property type="term" value="F:DNA-directed DNA polymerase activity"/>
    <property type="evidence" value="ECO:0007669"/>
    <property type="project" value="UniProtKB-KW"/>
</dbReference>
<keyword evidence="8" id="KW-0239">DNA-directed DNA polymerase</keyword>
<dbReference type="InterPro" id="IPR036397">
    <property type="entry name" value="RNaseH_sf"/>
</dbReference>